<name>A0A4S8RMF7_9FLAO</name>
<proteinExistence type="predicted"/>
<dbReference type="Gene3D" id="3.40.50.2000">
    <property type="entry name" value="Glycogen Phosphorylase B"/>
    <property type="match status" value="2"/>
</dbReference>
<feature type="domain" description="Glycosyltransferase subfamily 4-like N-terminal" evidence="2">
    <location>
        <begin position="18"/>
        <end position="181"/>
    </location>
</feature>
<evidence type="ECO:0000313" key="3">
    <source>
        <dbReference type="EMBL" id="THV58105.1"/>
    </source>
</evidence>
<dbReference type="OrthoDB" id="798298at2"/>
<keyword evidence="4" id="KW-1185">Reference proteome</keyword>
<keyword evidence="3" id="KW-0808">Transferase</keyword>
<evidence type="ECO:0000259" key="2">
    <source>
        <dbReference type="Pfam" id="PF13439"/>
    </source>
</evidence>
<sequence>MDSSKPNLSILDISFTSGGAEKVISLLLKELIKDYNVTLILFYNEIHFPIPKEVDTILLSQKGPDRRYYQKIADLFRFIFKYRSIVKRKQIQYAVSFLPFPNLVNGIIGIFNRNVKILISERGFPSDNTTSKLSLGIAKVFYPILYNKADRLFSNSVYINKDLEENFNIKIPMDVVYNPIEVPSTTIDPISLGKTEDVFKVINVGSLNVRKNQRIIIEALDKLNLPDVELEILGVGDLHETLEQEANDLGLEKKVHLVGRKKNVNDYLANSHCFVLSSNTEGFPNALLEALAVGLPSISTNCLSGPLELLNDNEPVQISNEEFYKAKYGILINNGDAIALAKALEFLHSNPNEREKYGRLALERAKKYHLSNIYTEFKEFVHK</sequence>
<dbReference type="Proteomes" id="UP000310406">
    <property type="component" value="Unassembled WGS sequence"/>
</dbReference>
<gene>
    <name evidence="3" type="ORF">EZV76_13545</name>
</gene>
<dbReference type="EMBL" id="SNTZ01000009">
    <property type="protein sequence ID" value="THV58105.1"/>
    <property type="molecule type" value="Genomic_DNA"/>
</dbReference>
<organism evidence="3 4">
    <name type="scientific">Flagellimonas alvinocaridis</name>
    <dbReference type="NCBI Taxonomy" id="2530200"/>
    <lineage>
        <taxon>Bacteria</taxon>
        <taxon>Pseudomonadati</taxon>
        <taxon>Bacteroidota</taxon>
        <taxon>Flavobacteriia</taxon>
        <taxon>Flavobacteriales</taxon>
        <taxon>Flavobacteriaceae</taxon>
        <taxon>Flagellimonas</taxon>
    </lineage>
</organism>
<dbReference type="SUPFAM" id="SSF53756">
    <property type="entry name" value="UDP-Glycosyltransferase/glycogen phosphorylase"/>
    <property type="match status" value="1"/>
</dbReference>
<dbReference type="InterPro" id="IPR028098">
    <property type="entry name" value="Glyco_trans_4-like_N"/>
</dbReference>
<dbReference type="Pfam" id="PF00534">
    <property type="entry name" value="Glycos_transf_1"/>
    <property type="match status" value="1"/>
</dbReference>
<dbReference type="InterPro" id="IPR001296">
    <property type="entry name" value="Glyco_trans_1"/>
</dbReference>
<evidence type="ECO:0000259" key="1">
    <source>
        <dbReference type="Pfam" id="PF00534"/>
    </source>
</evidence>
<dbReference type="PANTHER" id="PTHR12526">
    <property type="entry name" value="GLYCOSYLTRANSFERASE"/>
    <property type="match status" value="1"/>
</dbReference>
<reference evidence="3 4" key="1">
    <citation type="submission" date="2019-03" db="EMBL/GenBank/DDBJ databases">
        <title>Muricauda SCR12 sp.nov, a marine bacterium isolated from Pacific Ocean:the Okinawa trough.</title>
        <authorList>
            <person name="Liu L."/>
        </authorList>
    </citation>
    <scope>NUCLEOTIDE SEQUENCE [LARGE SCALE GENOMIC DNA]</scope>
    <source>
        <strain evidence="3 4">SCR12</strain>
    </source>
</reference>
<comment type="caution">
    <text evidence="3">The sequence shown here is derived from an EMBL/GenBank/DDBJ whole genome shotgun (WGS) entry which is preliminary data.</text>
</comment>
<evidence type="ECO:0000313" key="4">
    <source>
        <dbReference type="Proteomes" id="UP000310406"/>
    </source>
</evidence>
<dbReference type="CDD" id="cd03811">
    <property type="entry name" value="GT4_GT28_WabH-like"/>
    <property type="match status" value="1"/>
</dbReference>
<dbReference type="AlphaFoldDB" id="A0A4S8RMF7"/>
<feature type="domain" description="Glycosyl transferase family 1" evidence="1">
    <location>
        <begin position="190"/>
        <end position="359"/>
    </location>
</feature>
<protein>
    <submittedName>
        <fullName evidence="3">Glycosyltransferase</fullName>
    </submittedName>
</protein>
<dbReference type="RefSeq" id="WP_136567107.1">
    <property type="nucleotide sequence ID" value="NZ_SNTZ01000009.1"/>
</dbReference>
<dbReference type="PANTHER" id="PTHR12526:SF630">
    <property type="entry name" value="GLYCOSYLTRANSFERASE"/>
    <property type="match status" value="1"/>
</dbReference>
<dbReference type="GO" id="GO:0016757">
    <property type="term" value="F:glycosyltransferase activity"/>
    <property type="evidence" value="ECO:0007669"/>
    <property type="project" value="InterPro"/>
</dbReference>
<accession>A0A4S8RMF7</accession>
<dbReference type="Pfam" id="PF13439">
    <property type="entry name" value="Glyco_transf_4"/>
    <property type="match status" value="1"/>
</dbReference>